<dbReference type="Proteomes" id="UP001232148">
    <property type="component" value="Unassembled WGS sequence"/>
</dbReference>
<proteinExistence type="predicted"/>
<dbReference type="AlphaFoldDB" id="A0AAD9M815"/>
<sequence length="210" mass="23130">MECREPGVGWLGCREAEPWWREASGARWDGWVVRRLSREPWRVCICCYVDASVGFGVDVKVGDGARVVMVWFVCVGRAVGGLEVEEQKVTGRERNGEMIGSMFLLVQSTSQESVGRAPRRASKRVFLCLFFSSSFFPLPSRVCLSVSPLGLYSKCRCNKSKRKSSAGAGSGGSGYGVVVGDWADRLADKGGACKESWQRCVLVRLEREDG</sequence>
<organism evidence="1 2">
    <name type="scientific">Colletotrichum zoysiae</name>
    <dbReference type="NCBI Taxonomy" id="1216348"/>
    <lineage>
        <taxon>Eukaryota</taxon>
        <taxon>Fungi</taxon>
        <taxon>Dikarya</taxon>
        <taxon>Ascomycota</taxon>
        <taxon>Pezizomycotina</taxon>
        <taxon>Sordariomycetes</taxon>
        <taxon>Hypocreomycetidae</taxon>
        <taxon>Glomerellales</taxon>
        <taxon>Glomerellaceae</taxon>
        <taxon>Colletotrichum</taxon>
        <taxon>Colletotrichum graminicola species complex</taxon>
    </lineage>
</organism>
<name>A0AAD9M815_9PEZI</name>
<dbReference type="EMBL" id="MU842808">
    <property type="protein sequence ID" value="KAK2035517.1"/>
    <property type="molecule type" value="Genomic_DNA"/>
</dbReference>
<evidence type="ECO:0000313" key="2">
    <source>
        <dbReference type="Proteomes" id="UP001232148"/>
    </source>
</evidence>
<gene>
    <name evidence="1" type="ORF">LX32DRAFT_1621</name>
</gene>
<evidence type="ECO:0000313" key="1">
    <source>
        <dbReference type="EMBL" id="KAK2035517.1"/>
    </source>
</evidence>
<keyword evidence="2" id="KW-1185">Reference proteome</keyword>
<comment type="caution">
    <text evidence="1">The sequence shown here is derived from an EMBL/GenBank/DDBJ whole genome shotgun (WGS) entry which is preliminary data.</text>
</comment>
<protein>
    <submittedName>
        <fullName evidence="1">Uncharacterized protein</fullName>
    </submittedName>
</protein>
<accession>A0AAD9M815</accession>
<reference evidence="1" key="1">
    <citation type="submission" date="2021-06" db="EMBL/GenBank/DDBJ databases">
        <title>Comparative genomics, transcriptomics and evolutionary studies reveal genomic signatures of adaptation to plant cell wall in hemibiotrophic fungi.</title>
        <authorList>
            <consortium name="DOE Joint Genome Institute"/>
            <person name="Baroncelli R."/>
            <person name="Diaz J.F."/>
            <person name="Benocci T."/>
            <person name="Peng M."/>
            <person name="Battaglia E."/>
            <person name="Haridas S."/>
            <person name="Andreopoulos W."/>
            <person name="Labutti K."/>
            <person name="Pangilinan J."/>
            <person name="Floch G.L."/>
            <person name="Makela M.R."/>
            <person name="Henrissat B."/>
            <person name="Grigoriev I.V."/>
            <person name="Crouch J.A."/>
            <person name="De Vries R.P."/>
            <person name="Sukno S.A."/>
            <person name="Thon M.R."/>
        </authorList>
    </citation>
    <scope>NUCLEOTIDE SEQUENCE</scope>
    <source>
        <strain evidence="1">MAFF235873</strain>
    </source>
</reference>